<name>A0ABX7LJ41_9BACL</name>
<gene>
    <name evidence="2" type="ORF">JRJ22_10250</name>
</gene>
<sequence length="260" mass="27939">MAKHVITNGIRRFTGLLVLLAFLTGNSIQASAASGWDEALNQINELYSSYISLQETVKAESKRNQTLRKQNISDLAVIKARLELTDQALLSRLKSEAAVVQKKYAVLLEQYSALGKQATAARKAGNLKSVTALDLQRNKLKPAVTAARAEIKSKNTALTVAKAAAAARNKPAKDALSPIAGLRKQVTAGNKQVSAIQSVRSEADKRYKAAVKAGDAVTAAAAMKLSCTKMGEIHTWLTQINSLEQKISAALRLAETKFPN</sequence>
<feature type="signal peptide" evidence="1">
    <location>
        <begin position="1"/>
        <end position="32"/>
    </location>
</feature>
<accession>A0ABX7LJ41</accession>
<dbReference type="Proteomes" id="UP000663452">
    <property type="component" value="Chromosome"/>
</dbReference>
<dbReference type="RefSeq" id="WP_206104353.1">
    <property type="nucleotide sequence ID" value="NZ_CP070969.1"/>
</dbReference>
<evidence type="ECO:0000313" key="3">
    <source>
        <dbReference type="Proteomes" id="UP000663452"/>
    </source>
</evidence>
<proteinExistence type="predicted"/>
<evidence type="ECO:0008006" key="4">
    <source>
        <dbReference type="Google" id="ProtNLM"/>
    </source>
</evidence>
<evidence type="ECO:0000313" key="2">
    <source>
        <dbReference type="EMBL" id="QSF46903.1"/>
    </source>
</evidence>
<keyword evidence="1" id="KW-0732">Signal</keyword>
<organism evidence="2 3">
    <name type="scientific">Paenibacillus tianjinensis</name>
    <dbReference type="NCBI Taxonomy" id="2810347"/>
    <lineage>
        <taxon>Bacteria</taxon>
        <taxon>Bacillati</taxon>
        <taxon>Bacillota</taxon>
        <taxon>Bacilli</taxon>
        <taxon>Bacillales</taxon>
        <taxon>Paenibacillaceae</taxon>
        <taxon>Paenibacillus</taxon>
    </lineage>
</organism>
<feature type="chain" id="PRO_5046286755" description="Colicin import membrane protein" evidence="1">
    <location>
        <begin position="33"/>
        <end position="260"/>
    </location>
</feature>
<reference evidence="2 3" key="1">
    <citation type="submission" date="2021-02" db="EMBL/GenBank/DDBJ databases">
        <title>Paenibacillus tianjinensis sp. nov.</title>
        <authorList>
            <person name="Liu H."/>
        </authorList>
    </citation>
    <scope>NUCLEOTIDE SEQUENCE [LARGE SCALE GENOMIC DNA]</scope>
    <source>
        <strain evidence="2 3">TB2019</strain>
    </source>
</reference>
<protein>
    <recommendedName>
        <fullName evidence="4">Colicin import membrane protein</fullName>
    </recommendedName>
</protein>
<keyword evidence="3" id="KW-1185">Reference proteome</keyword>
<dbReference type="EMBL" id="CP070969">
    <property type="protein sequence ID" value="QSF46903.1"/>
    <property type="molecule type" value="Genomic_DNA"/>
</dbReference>
<evidence type="ECO:0000256" key="1">
    <source>
        <dbReference type="SAM" id="SignalP"/>
    </source>
</evidence>